<reference evidence="1" key="1">
    <citation type="submission" date="2010-02" db="EMBL/GenBank/DDBJ databases">
        <title>Sequencing and annotation of the Blastocystis hominis genome.</title>
        <authorList>
            <person name="Wincker P."/>
        </authorList>
    </citation>
    <scope>NUCLEOTIDE SEQUENCE</scope>
    <source>
        <strain evidence="1">Singapore isolate B</strain>
    </source>
</reference>
<evidence type="ECO:0008006" key="3">
    <source>
        <dbReference type="Google" id="ProtNLM"/>
    </source>
</evidence>
<dbReference type="InterPro" id="IPR036866">
    <property type="entry name" value="RibonucZ/Hydroxyglut_hydro"/>
</dbReference>
<dbReference type="OrthoDB" id="515692at2759"/>
<protein>
    <recommendedName>
        <fullName evidence="3">Metallo-beta-lactamase domain-containing protein</fullName>
    </recommendedName>
</protein>
<dbReference type="SUPFAM" id="SSF56281">
    <property type="entry name" value="Metallo-hydrolase/oxidoreductase"/>
    <property type="match status" value="1"/>
</dbReference>
<evidence type="ECO:0000313" key="1">
    <source>
        <dbReference type="EMBL" id="CBK21882.2"/>
    </source>
</evidence>
<keyword evidence="2" id="KW-1185">Reference proteome</keyword>
<dbReference type="InParanoid" id="D8M1E3"/>
<dbReference type="PANTHER" id="PTHR11935:SF116">
    <property type="entry name" value="HYDROLASE PNKD-RELATED"/>
    <property type="match status" value="1"/>
</dbReference>
<sequence length="129" mass="14654">MFVSLSKNIVRCRPLVRAFARKPDIPTKYNVLTIPCLKDNFCYVLSTMDTKKCVVIDPTVPTFIEDAISMGGFELKALFSTHHHMLEIVFSLICRKHVLGMGEVLSKHPSIPIYGGYHPDVAFVFLFFM</sequence>
<evidence type="ECO:0000313" key="2">
    <source>
        <dbReference type="Proteomes" id="UP000008312"/>
    </source>
</evidence>
<dbReference type="RefSeq" id="XP_012895930.1">
    <property type="nucleotide sequence ID" value="XM_013040476.1"/>
</dbReference>
<dbReference type="Gene3D" id="3.60.15.10">
    <property type="entry name" value="Ribonuclease Z/Hydroxyacylglutathione hydrolase-like"/>
    <property type="match status" value="1"/>
</dbReference>
<organism evidence="1">
    <name type="scientific">Blastocystis hominis</name>
    <dbReference type="NCBI Taxonomy" id="12968"/>
    <lineage>
        <taxon>Eukaryota</taxon>
        <taxon>Sar</taxon>
        <taxon>Stramenopiles</taxon>
        <taxon>Bigyra</taxon>
        <taxon>Opalozoa</taxon>
        <taxon>Opalinata</taxon>
        <taxon>Blastocystidae</taxon>
        <taxon>Blastocystis</taxon>
    </lineage>
</organism>
<dbReference type="EMBL" id="FN668645">
    <property type="protein sequence ID" value="CBK21882.2"/>
    <property type="molecule type" value="Genomic_DNA"/>
</dbReference>
<dbReference type="AlphaFoldDB" id="D8M1E3"/>
<name>D8M1E3_BLAHO</name>
<dbReference type="PANTHER" id="PTHR11935">
    <property type="entry name" value="BETA LACTAMASE DOMAIN"/>
    <property type="match status" value="1"/>
</dbReference>
<dbReference type="Proteomes" id="UP000008312">
    <property type="component" value="Unassembled WGS sequence"/>
</dbReference>
<gene>
    <name evidence="1" type="ORF">GSBLH_T00001980001</name>
</gene>
<dbReference type="GeneID" id="24919195"/>
<proteinExistence type="predicted"/>
<accession>D8M1E3</accession>